<dbReference type="PANTHER" id="PTHR42951:SF4">
    <property type="entry name" value="ACYL-COENZYME A THIOESTERASE MBLAC2"/>
    <property type="match status" value="1"/>
</dbReference>
<organism evidence="2 3">
    <name type="scientific">Kutzneria buriramensis</name>
    <dbReference type="NCBI Taxonomy" id="1045776"/>
    <lineage>
        <taxon>Bacteria</taxon>
        <taxon>Bacillati</taxon>
        <taxon>Actinomycetota</taxon>
        <taxon>Actinomycetes</taxon>
        <taxon>Pseudonocardiales</taxon>
        <taxon>Pseudonocardiaceae</taxon>
        <taxon>Kutzneria</taxon>
    </lineage>
</organism>
<sequence>MTALRAEPALREIADGVHVYVQPEGGWCVNNAGVLVDDEGVVVIDTVATEARALRLRDTVDGLGAGPVRTIVNTHSHGDHTFGNSVFGAGVTVIAHELARTEMAAVGLGLTGLWPDVAWGDIRLRLPSVTFSDRLTVHLGERRLELIHVGPAHTTNDVVGWLPDQRVLFAGDVVMSGCTPFHLMGSIVGTHQALAVLRALEPEVVVSGHGPVAGVEVLDAAERYLLWLGRLAVEGSAAGLAPLDAARQADLGEFASLLDPERLVGNLHRAYAELGGERPGAPLDVLGAFGDMVEFNGGTVPECLA</sequence>
<dbReference type="CDD" id="cd16282">
    <property type="entry name" value="metallo-hydrolase-like_MBL-fold"/>
    <property type="match status" value="1"/>
</dbReference>
<reference evidence="2 3" key="1">
    <citation type="submission" date="2018-08" db="EMBL/GenBank/DDBJ databases">
        <title>Genomic Encyclopedia of Archaeal and Bacterial Type Strains, Phase II (KMG-II): from individual species to whole genera.</title>
        <authorList>
            <person name="Goeker M."/>
        </authorList>
    </citation>
    <scope>NUCLEOTIDE SEQUENCE [LARGE SCALE GENOMIC DNA]</scope>
    <source>
        <strain evidence="2 3">DSM 45791</strain>
    </source>
</reference>
<dbReference type="InterPro" id="IPR036866">
    <property type="entry name" value="RibonucZ/Hydroxyglut_hydro"/>
</dbReference>
<dbReference type="Gene3D" id="3.60.15.10">
    <property type="entry name" value="Ribonuclease Z/Hydroxyacylglutathione hydrolase-like"/>
    <property type="match status" value="1"/>
</dbReference>
<dbReference type="InterPro" id="IPR050855">
    <property type="entry name" value="NDM-1-like"/>
</dbReference>
<dbReference type="PANTHER" id="PTHR42951">
    <property type="entry name" value="METALLO-BETA-LACTAMASE DOMAIN-CONTAINING"/>
    <property type="match status" value="1"/>
</dbReference>
<dbReference type="InterPro" id="IPR001279">
    <property type="entry name" value="Metallo-B-lactamas"/>
</dbReference>
<dbReference type="SUPFAM" id="SSF56281">
    <property type="entry name" value="Metallo-hydrolase/oxidoreductase"/>
    <property type="match status" value="1"/>
</dbReference>
<dbReference type="Proteomes" id="UP000256269">
    <property type="component" value="Unassembled WGS sequence"/>
</dbReference>
<keyword evidence="3" id="KW-1185">Reference proteome</keyword>
<dbReference type="Pfam" id="PF00753">
    <property type="entry name" value="Lactamase_B"/>
    <property type="match status" value="1"/>
</dbReference>
<evidence type="ECO:0000313" key="3">
    <source>
        <dbReference type="Proteomes" id="UP000256269"/>
    </source>
</evidence>
<gene>
    <name evidence="2" type="ORF">BCF44_121110</name>
</gene>
<comment type="caution">
    <text evidence="2">The sequence shown here is derived from an EMBL/GenBank/DDBJ whole genome shotgun (WGS) entry which is preliminary data.</text>
</comment>
<proteinExistence type="predicted"/>
<accession>A0A3E0GX97</accession>
<evidence type="ECO:0000259" key="1">
    <source>
        <dbReference type="SMART" id="SM00849"/>
    </source>
</evidence>
<name>A0A3E0GX97_9PSEU</name>
<dbReference type="AlphaFoldDB" id="A0A3E0GX97"/>
<protein>
    <submittedName>
        <fullName evidence="2">Cyclase</fullName>
    </submittedName>
</protein>
<dbReference type="RefSeq" id="WP_246016188.1">
    <property type="nucleotide sequence ID" value="NZ_CP144375.1"/>
</dbReference>
<feature type="domain" description="Metallo-beta-lactamase" evidence="1">
    <location>
        <begin position="29"/>
        <end position="209"/>
    </location>
</feature>
<dbReference type="EMBL" id="QUNO01000021">
    <property type="protein sequence ID" value="REH32561.1"/>
    <property type="molecule type" value="Genomic_DNA"/>
</dbReference>
<dbReference type="SMART" id="SM00849">
    <property type="entry name" value="Lactamase_B"/>
    <property type="match status" value="1"/>
</dbReference>
<evidence type="ECO:0000313" key="2">
    <source>
        <dbReference type="EMBL" id="REH32561.1"/>
    </source>
</evidence>